<dbReference type="PANTHER" id="PTHR30193:SF37">
    <property type="entry name" value="INNER MEMBRANE ABC TRANSPORTER PERMEASE PROTEIN YCJO"/>
    <property type="match status" value="1"/>
</dbReference>
<keyword evidence="4 7" id="KW-0812">Transmembrane</keyword>
<feature type="transmembrane region" description="Helical" evidence="7">
    <location>
        <begin position="113"/>
        <end position="133"/>
    </location>
</feature>
<evidence type="ECO:0000256" key="3">
    <source>
        <dbReference type="ARBA" id="ARBA00022475"/>
    </source>
</evidence>
<feature type="transmembrane region" description="Helical" evidence="7">
    <location>
        <begin position="221"/>
        <end position="241"/>
    </location>
</feature>
<dbReference type="GO" id="GO:0005886">
    <property type="term" value="C:plasma membrane"/>
    <property type="evidence" value="ECO:0007669"/>
    <property type="project" value="UniProtKB-SubCell"/>
</dbReference>
<evidence type="ECO:0000256" key="7">
    <source>
        <dbReference type="RuleBase" id="RU363032"/>
    </source>
</evidence>
<proteinExistence type="inferred from homology"/>
<dbReference type="Proteomes" id="UP000298246">
    <property type="component" value="Unassembled WGS sequence"/>
</dbReference>
<comment type="caution">
    <text evidence="9">The sequence shown here is derived from an EMBL/GenBank/DDBJ whole genome shotgun (WGS) entry which is preliminary data.</text>
</comment>
<organism evidence="9 10">
    <name type="scientific">Paenibacillus athensensis</name>
    <dbReference type="NCBI Taxonomy" id="1967502"/>
    <lineage>
        <taxon>Bacteria</taxon>
        <taxon>Bacillati</taxon>
        <taxon>Bacillota</taxon>
        <taxon>Bacilli</taxon>
        <taxon>Bacillales</taxon>
        <taxon>Paenibacillaceae</taxon>
        <taxon>Paenibacillus</taxon>
    </lineage>
</organism>
<evidence type="ECO:0000256" key="2">
    <source>
        <dbReference type="ARBA" id="ARBA00022448"/>
    </source>
</evidence>
<comment type="subcellular location">
    <subcellularLocation>
        <location evidence="1 7">Cell membrane</location>
        <topology evidence="1 7">Multi-pass membrane protein</topology>
    </subcellularLocation>
</comment>
<dbReference type="Pfam" id="PF00528">
    <property type="entry name" value="BPD_transp_1"/>
    <property type="match status" value="1"/>
</dbReference>
<dbReference type="PANTHER" id="PTHR30193">
    <property type="entry name" value="ABC TRANSPORTER PERMEASE PROTEIN"/>
    <property type="match status" value="1"/>
</dbReference>
<evidence type="ECO:0000256" key="1">
    <source>
        <dbReference type="ARBA" id="ARBA00004651"/>
    </source>
</evidence>
<evidence type="ECO:0000313" key="9">
    <source>
        <dbReference type="EMBL" id="TFE84226.1"/>
    </source>
</evidence>
<keyword evidence="6 7" id="KW-0472">Membrane</keyword>
<dbReference type="RefSeq" id="WP_134756370.1">
    <property type="nucleotide sequence ID" value="NZ_MYFO02000019.1"/>
</dbReference>
<dbReference type="InterPro" id="IPR051393">
    <property type="entry name" value="ABC_transporter_permease"/>
</dbReference>
<evidence type="ECO:0000256" key="5">
    <source>
        <dbReference type="ARBA" id="ARBA00022989"/>
    </source>
</evidence>
<dbReference type="CDD" id="cd06261">
    <property type="entry name" value="TM_PBP2"/>
    <property type="match status" value="1"/>
</dbReference>
<keyword evidence="2 7" id="KW-0813">Transport</keyword>
<keyword evidence="10" id="KW-1185">Reference proteome</keyword>
<dbReference type="InterPro" id="IPR000515">
    <property type="entry name" value="MetI-like"/>
</dbReference>
<keyword evidence="3" id="KW-1003">Cell membrane</keyword>
<dbReference type="OrthoDB" id="9809173at2"/>
<protein>
    <recommendedName>
        <fullName evidence="8">ABC transmembrane type-1 domain-containing protein</fullName>
    </recommendedName>
</protein>
<dbReference type="GO" id="GO:0055085">
    <property type="term" value="P:transmembrane transport"/>
    <property type="evidence" value="ECO:0007669"/>
    <property type="project" value="InterPro"/>
</dbReference>
<accession>A0A4Y8PTE4</accession>
<evidence type="ECO:0000256" key="6">
    <source>
        <dbReference type="ARBA" id="ARBA00023136"/>
    </source>
</evidence>
<dbReference type="SUPFAM" id="SSF161098">
    <property type="entry name" value="MetI-like"/>
    <property type="match status" value="1"/>
</dbReference>
<feature type="transmembrane region" description="Helical" evidence="7">
    <location>
        <begin position="261"/>
        <end position="287"/>
    </location>
</feature>
<dbReference type="InterPro" id="IPR035906">
    <property type="entry name" value="MetI-like_sf"/>
</dbReference>
<evidence type="ECO:0000259" key="8">
    <source>
        <dbReference type="PROSITE" id="PS50928"/>
    </source>
</evidence>
<feature type="transmembrane region" description="Helical" evidence="7">
    <location>
        <begin position="79"/>
        <end position="101"/>
    </location>
</feature>
<feature type="transmembrane region" description="Helical" evidence="7">
    <location>
        <begin position="161"/>
        <end position="184"/>
    </location>
</feature>
<keyword evidence="5 7" id="KW-1133">Transmembrane helix</keyword>
<name>A0A4Y8PTE4_9BACL</name>
<evidence type="ECO:0000313" key="10">
    <source>
        <dbReference type="Proteomes" id="UP000298246"/>
    </source>
</evidence>
<reference evidence="9 10" key="1">
    <citation type="submission" date="2017-03" db="EMBL/GenBank/DDBJ databases">
        <title>Isolation of Levoglucosan Utilizing Bacteria.</title>
        <authorList>
            <person name="Arya A.S."/>
        </authorList>
    </citation>
    <scope>NUCLEOTIDE SEQUENCE [LARGE SCALE GENOMIC DNA]</scope>
    <source>
        <strain evidence="9 10">MEC069</strain>
    </source>
</reference>
<sequence length="298" mass="33043">MAAIKSALPAKAARRSWHGLLFFAPFAVFFLGFEIYPMLRAFYLSLFDYGLGQQSWVGWGNYTQLLHDRVFIRSVVNTLGFVFGSVPLTFIFAMFAAMVIYNKSKHVASFFRGAFYLPIVASQVILSIVWAWIYNPVSGVANYLLSFAHLGPFSWLSSEHLALPALVLIVVTFNVGQPIILLLAGMGNISPDYYEAADLDGASVWSKFIHITVPLLKPTSLYILVMTTIWAFQTFIVVQMLTGGGPNYATSTIMYLLYNTAFVYGQLGLASAMGIVITALISVVALLQFKLMKSDVEY</sequence>
<gene>
    <name evidence="9" type="ORF">B5M42_20865</name>
</gene>
<feature type="domain" description="ABC transmembrane type-1" evidence="8">
    <location>
        <begin position="75"/>
        <end position="288"/>
    </location>
</feature>
<feature type="transmembrane region" description="Helical" evidence="7">
    <location>
        <begin position="20"/>
        <end position="39"/>
    </location>
</feature>
<dbReference type="AlphaFoldDB" id="A0A4Y8PTE4"/>
<dbReference type="PROSITE" id="PS50928">
    <property type="entry name" value="ABC_TM1"/>
    <property type="match status" value="1"/>
</dbReference>
<dbReference type="EMBL" id="MYFO01000037">
    <property type="protein sequence ID" value="TFE84226.1"/>
    <property type="molecule type" value="Genomic_DNA"/>
</dbReference>
<comment type="similarity">
    <text evidence="7">Belongs to the binding-protein-dependent transport system permease family.</text>
</comment>
<evidence type="ECO:0000256" key="4">
    <source>
        <dbReference type="ARBA" id="ARBA00022692"/>
    </source>
</evidence>
<dbReference type="Gene3D" id="1.10.3720.10">
    <property type="entry name" value="MetI-like"/>
    <property type="match status" value="1"/>
</dbReference>